<feature type="signal peptide" evidence="4">
    <location>
        <begin position="1"/>
        <end position="33"/>
    </location>
</feature>
<dbReference type="PANTHER" id="PTHR46847">
    <property type="entry name" value="D-ALLOSE-BINDING PERIPLASMIC PROTEIN-RELATED"/>
    <property type="match status" value="1"/>
</dbReference>
<evidence type="ECO:0000313" key="7">
    <source>
        <dbReference type="Proteomes" id="UP000297700"/>
    </source>
</evidence>
<dbReference type="GO" id="GO:0030313">
    <property type="term" value="C:cell envelope"/>
    <property type="evidence" value="ECO:0007669"/>
    <property type="project" value="UniProtKB-SubCell"/>
</dbReference>
<comment type="caution">
    <text evidence="6">The sequence shown here is derived from an EMBL/GenBank/DDBJ whole genome shotgun (WGS) entry which is preliminary data.</text>
</comment>
<comment type="similarity">
    <text evidence="2">Belongs to the bacterial solute-binding protein 2 family.</text>
</comment>
<evidence type="ECO:0000256" key="4">
    <source>
        <dbReference type="SAM" id="SignalP"/>
    </source>
</evidence>
<keyword evidence="3 4" id="KW-0732">Signal</keyword>
<proteinExistence type="inferred from homology"/>
<dbReference type="GO" id="GO:0030246">
    <property type="term" value="F:carbohydrate binding"/>
    <property type="evidence" value="ECO:0007669"/>
    <property type="project" value="UniProtKB-ARBA"/>
</dbReference>
<dbReference type="AlphaFoldDB" id="A0A4Y9P8S3"/>
<sequence length="337" mass="35548">MKAGQNGRTAAFTALLLAASAVALLASSLSAQAEPRDKWCKGVHLRFFVGGAEGDSFGTIVYNGARQAERDLGPTVDYIFSGWDVERMTQQLREAIAVKPDGIAMMGHPGDAALMPLADEAAAGGIKMMYQNVPVPKVMAKFGGGYVGPQVAQLGRALGVEVVKRAGLKPGDVAFMQGPFENENRGARERGTVAAMEEAGVKVIKINSQPGWAADPNLALPVITAALARYPEVKAVGYGGGQMLGNVPAFMLAAGKKPGEIFNFGVDTSPQVVEGFKGGWVQLAADQQPFMQGYLPILGLCQQIVYRFTPISLDTGAGFVTPDNYKDIAKLATEGVR</sequence>
<evidence type="ECO:0000256" key="2">
    <source>
        <dbReference type="ARBA" id="ARBA00007639"/>
    </source>
</evidence>
<gene>
    <name evidence="6" type="ORF">E4K64_14675</name>
</gene>
<feature type="domain" description="Periplasmic binding protein" evidence="5">
    <location>
        <begin position="49"/>
        <end position="297"/>
    </location>
</feature>
<dbReference type="Pfam" id="PF13407">
    <property type="entry name" value="Peripla_BP_4"/>
    <property type="match status" value="1"/>
</dbReference>
<dbReference type="InterPro" id="IPR025997">
    <property type="entry name" value="SBP_2_dom"/>
</dbReference>
<feature type="chain" id="PRO_5021407819" evidence="4">
    <location>
        <begin position="34"/>
        <end position="337"/>
    </location>
</feature>
<evidence type="ECO:0000313" key="6">
    <source>
        <dbReference type="EMBL" id="TFV75828.1"/>
    </source>
</evidence>
<evidence type="ECO:0000256" key="3">
    <source>
        <dbReference type="ARBA" id="ARBA00022729"/>
    </source>
</evidence>
<dbReference type="RefSeq" id="WP_135164155.1">
    <property type="nucleotide sequence ID" value="NZ_SPQS01000007.1"/>
</dbReference>
<dbReference type="Gene3D" id="3.40.50.2300">
    <property type="match status" value="2"/>
</dbReference>
<evidence type="ECO:0000256" key="1">
    <source>
        <dbReference type="ARBA" id="ARBA00004196"/>
    </source>
</evidence>
<dbReference type="EMBL" id="SPQS01000007">
    <property type="protein sequence ID" value="TFV75828.1"/>
    <property type="molecule type" value="Genomic_DNA"/>
</dbReference>
<dbReference type="Proteomes" id="UP000297700">
    <property type="component" value="Unassembled WGS sequence"/>
</dbReference>
<accession>A0A4Y9P8S3</accession>
<name>A0A4Y9P8S3_9BRAD</name>
<reference evidence="6 7" key="1">
    <citation type="submission" date="2019-03" db="EMBL/GenBank/DDBJ databases">
        <title>Bradyrhizobium strains diversity.</title>
        <authorList>
            <person name="Urquiaga M.C.O."/>
            <person name="Hungria M."/>
            <person name="Delamuta J.R.M."/>
            <person name="Klepa M.S."/>
        </authorList>
    </citation>
    <scope>NUCLEOTIDE SEQUENCE [LARGE SCALE GENOMIC DNA]</scope>
    <source>
        <strain evidence="6 7">CNPSo 3426</strain>
    </source>
</reference>
<dbReference type="InterPro" id="IPR028082">
    <property type="entry name" value="Peripla_BP_I"/>
</dbReference>
<comment type="subcellular location">
    <subcellularLocation>
        <location evidence="1">Cell envelope</location>
    </subcellularLocation>
</comment>
<dbReference type="SUPFAM" id="SSF53822">
    <property type="entry name" value="Periplasmic binding protein-like I"/>
    <property type="match status" value="1"/>
</dbReference>
<organism evidence="6 7">
    <name type="scientific">Bradyrhizobium frederickii</name>
    <dbReference type="NCBI Taxonomy" id="2560054"/>
    <lineage>
        <taxon>Bacteria</taxon>
        <taxon>Pseudomonadati</taxon>
        <taxon>Pseudomonadota</taxon>
        <taxon>Alphaproteobacteria</taxon>
        <taxon>Hyphomicrobiales</taxon>
        <taxon>Nitrobacteraceae</taxon>
        <taxon>Bradyrhizobium</taxon>
    </lineage>
</organism>
<evidence type="ECO:0000259" key="5">
    <source>
        <dbReference type="Pfam" id="PF13407"/>
    </source>
</evidence>
<dbReference type="PANTHER" id="PTHR46847:SF1">
    <property type="entry name" value="D-ALLOSE-BINDING PERIPLASMIC PROTEIN-RELATED"/>
    <property type="match status" value="1"/>
</dbReference>
<protein>
    <submittedName>
        <fullName evidence="6">Sugar ABC transporter substrate-binding protein</fullName>
    </submittedName>
</protein>